<dbReference type="SMART" id="SM00587">
    <property type="entry name" value="CHK"/>
    <property type="match status" value="1"/>
</dbReference>
<reference evidence="2" key="2">
    <citation type="submission" date="2020-05" db="UniProtKB">
        <authorList>
            <consortium name="EnsemblMetazoa"/>
        </authorList>
    </citation>
    <scope>IDENTIFICATION</scope>
    <source>
        <strain evidence="2">A-37</strain>
    </source>
</reference>
<dbReference type="Proteomes" id="UP000075883">
    <property type="component" value="Unassembled WGS sequence"/>
</dbReference>
<dbReference type="AlphaFoldDB" id="A0A182MCB7"/>
<feature type="domain" description="CHK kinase-like" evidence="1">
    <location>
        <begin position="139"/>
        <end position="330"/>
    </location>
</feature>
<evidence type="ECO:0000313" key="2">
    <source>
        <dbReference type="EnsemblMetazoa" id="ACUA014801-PA"/>
    </source>
</evidence>
<organism evidence="2 3">
    <name type="scientific">Anopheles culicifacies</name>
    <dbReference type="NCBI Taxonomy" id="139723"/>
    <lineage>
        <taxon>Eukaryota</taxon>
        <taxon>Metazoa</taxon>
        <taxon>Ecdysozoa</taxon>
        <taxon>Arthropoda</taxon>
        <taxon>Hexapoda</taxon>
        <taxon>Insecta</taxon>
        <taxon>Pterygota</taxon>
        <taxon>Neoptera</taxon>
        <taxon>Endopterygota</taxon>
        <taxon>Diptera</taxon>
        <taxon>Nematocera</taxon>
        <taxon>Culicoidea</taxon>
        <taxon>Culicidae</taxon>
        <taxon>Anophelinae</taxon>
        <taxon>Anopheles</taxon>
        <taxon>culicifacies species complex</taxon>
    </lineage>
</organism>
<dbReference type="SUPFAM" id="SSF56112">
    <property type="entry name" value="Protein kinase-like (PK-like)"/>
    <property type="match status" value="1"/>
</dbReference>
<sequence length="432" mass="49075">MTEVVTEAKPATPPEWLNSAFMETVLRKSEGDKGLQVVSIESTPVGKPGEYLASQLFRLTVQCQGTAKQDGGKSTKKLVVKIQPDKGVLADTMDSSLFKTELKMYGEFLPKLERVLAENERSLPLPKCVHVSAVPQPIIILEDLAPAGWKGHDLIESFEEAKPITTAIARFHAASFYLSKNKTDFESFQTDLFEKKHPVLEWMFGNNLKAFNEALRTWHGCERFVEPFERAFADYCDRLHNIYSCKTTGRLYNVLNHGDFHAKNLLHQFNDESGGIVESRFLDFQACCWSTPAIDLYYLLNNIVHYKVKAAHKDDLIAFYHAEFTATLKAIGFLGYIPTMLDLQIELLRNGFLGKWRRTVQLYQCRSANSDISLADILHYTCFLQFRFIDFSKIPPEKLATGQVGNLGLENEEYQTLMKSLIPGYVYKGLLE</sequence>
<dbReference type="VEuPathDB" id="VectorBase:ACUA014801"/>
<keyword evidence="3" id="KW-1185">Reference proteome</keyword>
<dbReference type="EMBL" id="AXCM01007708">
    <property type="status" value="NOT_ANNOTATED_CDS"/>
    <property type="molecule type" value="Genomic_DNA"/>
</dbReference>
<dbReference type="InterPro" id="IPR011009">
    <property type="entry name" value="Kinase-like_dom_sf"/>
</dbReference>
<proteinExistence type="predicted"/>
<dbReference type="Gene3D" id="3.90.1200.10">
    <property type="match status" value="1"/>
</dbReference>
<dbReference type="PANTHER" id="PTHR11012:SF12">
    <property type="entry name" value="CHK KINASE-LIKE DOMAIN-CONTAINING PROTEIN-RELATED"/>
    <property type="match status" value="1"/>
</dbReference>
<reference evidence="3" key="1">
    <citation type="submission" date="2013-09" db="EMBL/GenBank/DDBJ databases">
        <title>The Genome Sequence of Anopheles culicifacies species A.</title>
        <authorList>
            <consortium name="The Broad Institute Genomics Platform"/>
            <person name="Neafsey D.E."/>
            <person name="Besansky N."/>
            <person name="Howell P."/>
            <person name="Walton C."/>
            <person name="Young S.K."/>
            <person name="Zeng Q."/>
            <person name="Gargeya S."/>
            <person name="Fitzgerald M."/>
            <person name="Haas B."/>
            <person name="Abouelleil A."/>
            <person name="Allen A.W."/>
            <person name="Alvarado L."/>
            <person name="Arachchi H.M."/>
            <person name="Berlin A.M."/>
            <person name="Chapman S.B."/>
            <person name="Gainer-Dewar J."/>
            <person name="Goldberg J."/>
            <person name="Griggs A."/>
            <person name="Gujja S."/>
            <person name="Hansen M."/>
            <person name="Howarth C."/>
            <person name="Imamovic A."/>
            <person name="Ireland A."/>
            <person name="Larimer J."/>
            <person name="McCowan C."/>
            <person name="Murphy C."/>
            <person name="Pearson M."/>
            <person name="Poon T.W."/>
            <person name="Priest M."/>
            <person name="Roberts A."/>
            <person name="Saif S."/>
            <person name="Shea T."/>
            <person name="Sisk P."/>
            <person name="Sykes S."/>
            <person name="Wortman J."/>
            <person name="Nusbaum C."/>
            <person name="Birren B."/>
        </authorList>
    </citation>
    <scope>NUCLEOTIDE SEQUENCE [LARGE SCALE GENOMIC DNA]</scope>
    <source>
        <strain evidence="3">A-37</strain>
    </source>
</reference>
<protein>
    <recommendedName>
        <fullName evidence="1">CHK kinase-like domain-containing protein</fullName>
    </recommendedName>
</protein>
<evidence type="ECO:0000259" key="1">
    <source>
        <dbReference type="SMART" id="SM00587"/>
    </source>
</evidence>
<dbReference type="PANTHER" id="PTHR11012">
    <property type="entry name" value="PROTEIN KINASE-LIKE DOMAIN-CONTAINING"/>
    <property type="match status" value="1"/>
</dbReference>
<dbReference type="STRING" id="139723.A0A182MCB7"/>
<dbReference type="Pfam" id="PF02958">
    <property type="entry name" value="EcKL"/>
    <property type="match status" value="1"/>
</dbReference>
<name>A0A182MCB7_9DIPT</name>
<dbReference type="InterPro" id="IPR015897">
    <property type="entry name" value="CHK_kinase-like"/>
</dbReference>
<evidence type="ECO:0000313" key="3">
    <source>
        <dbReference type="Proteomes" id="UP000075883"/>
    </source>
</evidence>
<dbReference type="InterPro" id="IPR004119">
    <property type="entry name" value="EcKL"/>
</dbReference>
<dbReference type="EnsemblMetazoa" id="ACUA014801-RA">
    <property type="protein sequence ID" value="ACUA014801-PA"/>
    <property type="gene ID" value="ACUA014801"/>
</dbReference>
<accession>A0A182MCB7</accession>